<comment type="caution">
    <text evidence="2">The sequence shown here is derived from an EMBL/GenBank/DDBJ whole genome shotgun (WGS) entry which is preliminary data.</text>
</comment>
<accession>A0AAN9LQH8</accession>
<name>A0AAN9LQH8_CANGL</name>
<keyword evidence="1" id="KW-0472">Membrane</keyword>
<evidence type="ECO:0000256" key="1">
    <source>
        <dbReference type="SAM" id="Phobius"/>
    </source>
</evidence>
<reference evidence="2 3" key="1">
    <citation type="submission" date="2024-01" db="EMBL/GenBank/DDBJ databases">
        <title>The genomes of 5 underutilized Papilionoideae crops provide insights into root nodulation and disease resistanc.</title>
        <authorList>
            <person name="Jiang F."/>
        </authorList>
    </citation>
    <scope>NUCLEOTIDE SEQUENCE [LARGE SCALE GENOMIC DNA]</scope>
    <source>
        <strain evidence="2">LVBAO_FW01</strain>
        <tissue evidence="2">Leaves</tissue>
    </source>
</reference>
<feature type="transmembrane region" description="Helical" evidence="1">
    <location>
        <begin position="252"/>
        <end position="279"/>
    </location>
</feature>
<protein>
    <submittedName>
        <fullName evidence="2">Uncharacterized protein</fullName>
    </submittedName>
</protein>
<dbReference type="Proteomes" id="UP001367508">
    <property type="component" value="Unassembled WGS sequence"/>
</dbReference>
<evidence type="ECO:0000313" key="2">
    <source>
        <dbReference type="EMBL" id="KAK7340425.1"/>
    </source>
</evidence>
<keyword evidence="1" id="KW-0812">Transmembrane</keyword>
<dbReference type="AlphaFoldDB" id="A0AAN9LQH8"/>
<feature type="transmembrane region" description="Helical" evidence="1">
    <location>
        <begin position="139"/>
        <end position="156"/>
    </location>
</feature>
<proteinExistence type="predicted"/>
<evidence type="ECO:0000313" key="3">
    <source>
        <dbReference type="Proteomes" id="UP001367508"/>
    </source>
</evidence>
<dbReference type="EMBL" id="JAYMYQ010000004">
    <property type="protein sequence ID" value="KAK7340425.1"/>
    <property type="molecule type" value="Genomic_DNA"/>
</dbReference>
<keyword evidence="1" id="KW-1133">Transmembrane helix</keyword>
<keyword evidence="3" id="KW-1185">Reference proteome</keyword>
<organism evidence="2 3">
    <name type="scientific">Canavalia gladiata</name>
    <name type="common">Sword bean</name>
    <name type="synonym">Dolichos gladiatus</name>
    <dbReference type="NCBI Taxonomy" id="3824"/>
    <lineage>
        <taxon>Eukaryota</taxon>
        <taxon>Viridiplantae</taxon>
        <taxon>Streptophyta</taxon>
        <taxon>Embryophyta</taxon>
        <taxon>Tracheophyta</taxon>
        <taxon>Spermatophyta</taxon>
        <taxon>Magnoliopsida</taxon>
        <taxon>eudicotyledons</taxon>
        <taxon>Gunneridae</taxon>
        <taxon>Pentapetalae</taxon>
        <taxon>rosids</taxon>
        <taxon>fabids</taxon>
        <taxon>Fabales</taxon>
        <taxon>Fabaceae</taxon>
        <taxon>Papilionoideae</taxon>
        <taxon>50 kb inversion clade</taxon>
        <taxon>NPAAA clade</taxon>
        <taxon>indigoferoid/millettioid clade</taxon>
        <taxon>Phaseoleae</taxon>
        <taxon>Canavalia</taxon>
    </lineage>
</organism>
<gene>
    <name evidence="2" type="ORF">VNO77_21127</name>
</gene>
<sequence>MNSFGSINILLKAFPAFLFLKETHHTTFNLAMWNLIRHQSAKADKCLEFEADEQNARDAQSKHINVEPITQILQYTLLWLSINRGNDQKDSSIWSSKTGKNVLPISWNDLRDKAAPEIALNLKAFLCFVLLSVNGIPPQAYFAMLILCCSFLSYQAKNLTAPFEFQFGNSTNTPPSLLSFGDAFAKFLPEITHITRFMLIYLITLMLAWPLHLGVQFLIVLLLISAPLYYFPELVAKASGTSVACGSFKLPLIWFTTLGALALSFICVLLTLLVIYLSWRYIYEGRPRVKELKASMDDLTEILYGVM</sequence>
<feature type="transmembrane region" description="Helical" evidence="1">
    <location>
        <begin position="199"/>
        <end position="232"/>
    </location>
</feature>